<dbReference type="InterPro" id="IPR035940">
    <property type="entry name" value="CAP_sf"/>
</dbReference>
<dbReference type="Gene3D" id="3.40.33.10">
    <property type="entry name" value="CAP"/>
    <property type="match status" value="1"/>
</dbReference>
<proteinExistence type="predicted"/>
<feature type="domain" description="SCP" evidence="2">
    <location>
        <begin position="190"/>
        <end position="263"/>
    </location>
</feature>
<evidence type="ECO:0000256" key="1">
    <source>
        <dbReference type="SAM" id="MobiDB-lite"/>
    </source>
</evidence>
<feature type="compositionally biased region" description="Basic and acidic residues" evidence="1">
    <location>
        <begin position="61"/>
        <end position="71"/>
    </location>
</feature>
<sequence>MQRSIVEEFARGVIRTFELPKGRSRSQYHHDADFTDRKELITTKRMERRSPGGRLISVTDMRTRHFDDTRPRQYSPPPPIREERRSRYDDFYAQREFSSSYYSPDSVSYEERRYSPRKRVEINRPISVERQQRYSDNFDPLTIHDSTSTPYDDWRRTDSVVKQSTIVKNPHLYEENPESPYVTSMNALVARINYLRRSAGRRELLHSPKLARIAGEWAERIARTGQMRLDEEYPMNVWMGPVVTPSIADTWWQESEIYSSSNYFKQVVIFKEQKDDLLHIAAAKTFCDRKSAYVVVAVSADIGWQSAIGSIANTGYGNCQQWTQLPDGRTCCLVNYNGQNQWQCFNNQQQDMGNGQYNNYWQQYCQSYPYIQDGSSLSNGGYANQQYWYIYCSRYPYSPCCPRASKVAPIPYPGAYYYVGVPAVYGEPLSNDDFVDILGSYSSSYPPDNDTMSIDNGLSYVLYNLNQSRNAAGSFLPRVVILVANKFDEPCIHSTTLPE</sequence>
<keyword evidence="4" id="KW-1185">Reference proteome</keyword>
<accession>A0A2A2KZ13</accession>
<evidence type="ECO:0000313" key="4">
    <source>
        <dbReference type="Proteomes" id="UP000218231"/>
    </source>
</evidence>
<protein>
    <recommendedName>
        <fullName evidence="2">SCP domain-containing protein</fullName>
    </recommendedName>
</protein>
<dbReference type="Pfam" id="PF00188">
    <property type="entry name" value="CAP"/>
    <property type="match status" value="1"/>
</dbReference>
<dbReference type="EMBL" id="LIAE01007466">
    <property type="protein sequence ID" value="PAV79140.1"/>
    <property type="molecule type" value="Genomic_DNA"/>
</dbReference>
<evidence type="ECO:0000259" key="2">
    <source>
        <dbReference type="Pfam" id="PF00188"/>
    </source>
</evidence>
<evidence type="ECO:0000313" key="3">
    <source>
        <dbReference type="EMBL" id="PAV79140.1"/>
    </source>
</evidence>
<reference evidence="3 4" key="1">
    <citation type="journal article" date="2017" name="Curr. Biol.">
        <title>Genome architecture and evolution of a unichromosomal asexual nematode.</title>
        <authorList>
            <person name="Fradin H."/>
            <person name="Zegar C."/>
            <person name="Gutwein M."/>
            <person name="Lucas J."/>
            <person name="Kovtun M."/>
            <person name="Corcoran D."/>
            <person name="Baugh L.R."/>
            <person name="Kiontke K."/>
            <person name="Gunsalus K."/>
            <person name="Fitch D.H."/>
            <person name="Piano F."/>
        </authorList>
    </citation>
    <scope>NUCLEOTIDE SEQUENCE [LARGE SCALE GENOMIC DNA]</scope>
    <source>
        <strain evidence="3">PF1309</strain>
    </source>
</reference>
<dbReference type="AlphaFoldDB" id="A0A2A2KZ13"/>
<dbReference type="Proteomes" id="UP000218231">
    <property type="component" value="Unassembled WGS sequence"/>
</dbReference>
<name>A0A2A2KZ13_9BILA</name>
<comment type="caution">
    <text evidence="3">The sequence shown here is derived from an EMBL/GenBank/DDBJ whole genome shotgun (WGS) entry which is preliminary data.</text>
</comment>
<dbReference type="InterPro" id="IPR014044">
    <property type="entry name" value="CAP_dom"/>
</dbReference>
<dbReference type="OrthoDB" id="5793403at2759"/>
<organism evidence="3 4">
    <name type="scientific">Diploscapter pachys</name>
    <dbReference type="NCBI Taxonomy" id="2018661"/>
    <lineage>
        <taxon>Eukaryota</taxon>
        <taxon>Metazoa</taxon>
        <taxon>Ecdysozoa</taxon>
        <taxon>Nematoda</taxon>
        <taxon>Chromadorea</taxon>
        <taxon>Rhabditida</taxon>
        <taxon>Rhabditina</taxon>
        <taxon>Rhabditomorpha</taxon>
        <taxon>Rhabditoidea</taxon>
        <taxon>Rhabditidae</taxon>
        <taxon>Diploscapter</taxon>
    </lineage>
</organism>
<gene>
    <name evidence="3" type="ORF">WR25_03214</name>
</gene>
<dbReference type="SUPFAM" id="SSF55797">
    <property type="entry name" value="PR-1-like"/>
    <property type="match status" value="1"/>
</dbReference>
<feature type="region of interest" description="Disordered" evidence="1">
    <location>
        <begin position="61"/>
        <end position="87"/>
    </location>
</feature>